<dbReference type="EMBL" id="RXHU01000104">
    <property type="protein sequence ID" value="RTE03092.1"/>
    <property type="molecule type" value="Genomic_DNA"/>
</dbReference>
<feature type="transmembrane region" description="Helical" evidence="3">
    <location>
        <begin position="120"/>
        <end position="144"/>
    </location>
</feature>
<evidence type="ECO:0000256" key="3">
    <source>
        <dbReference type="SAM" id="Phobius"/>
    </source>
</evidence>
<dbReference type="CDD" id="cd04202">
    <property type="entry name" value="CuRO_D2_2dMcoN_like"/>
    <property type="match status" value="1"/>
</dbReference>
<dbReference type="InterPro" id="IPR002355">
    <property type="entry name" value="Cu_oxidase_Cu_BS"/>
</dbReference>
<keyword evidence="3" id="KW-1133">Transmembrane helix</keyword>
<feature type="transmembrane region" description="Helical" evidence="3">
    <location>
        <begin position="156"/>
        <end position="176"/>
    </location>
</feature>
<dbReference type="GO" id="GO:0016491">
    <property type="term" value="F:oxidoreductase activity"/>
    <property type="evidence" value="ECO:0007669"/>
    <property type="project" value="UniProtKB-KW"/>
</dbReference>
<dbReference type="Proteomes" id="UP000276128">
    <property type="component" value="Unassembled WGS sequence"/>
</dbReference>
<dbReference type="AlphaFoldDB" id="A0A3S0BH40"/>
<dbReference type="PANTHER" id="PTHR11709">
    <property type="entry name" value="MULTI-COPPER OXIDASE"/>
    <property type="match status" value="1"/>
</dbReference>
<feature type="transmembrane region" description="Helical" evidence="3">
    <location>
        <begin position="197"/>
        <end position="217"/>
    </location>
</feature>
<name>A0A3S0BH40_9BACL</name>
<feature type="transmembrane region" description="Helical" evidence="3">
    <location>
        <begin position="44"/>
        <end position="66"/>
    </location>
</feature>
<dbReference type="Pfam" id="PF07732">
    <property type="entry name" value="Cu-oxidase_3"/>
    <property type="match status" value="1"/>
</dbReference>
<dbReference type="Pfam" id="PF07731">
    <property type="entry name" value="Cu-oxidase_2"/>
    <property type="match status" value="1"/>
</dbReference>
<feature type="domain" description="Plastocyanin-like" evidence="4">
    <location>
        <begin position="570"/>
        <end position="677"/>
    </location>
</feature>
<keyword evidence="3" id="KW-0812">Transmembrane</keyword>
<dbReference type="PANTHER" id="PTHR11709:SF482">
    <property type="entry name" value="COPPER-CONTAINING NITRITE REDUCTASE"/>
    <property type="match status" value="1"/>
</dbReference>
<gene>
    <name evidence="6" type="ORF">EJQ19_28135</name>
</gene>
<proteinExistence type="predicted"/>
<sequence>MVLIGLDLALLLLLSIVWGIAGYRIGYLDVRAADIRLQSRLRSILVFQGIGMGLALAKIVTLSILFARDRLFWKDSWLIHLLLIGIPLVTVLIVSIPRLWTMMRKGSKTSSDRAREDSLWFLKLVLPVRAAGVGTSLDSIRTFFFGGTPFTAWNTLFFLGLFAVIIVCQWIVIVREHREAIKEGFFRRPNLWWKHRVLRASVVALIAVMVVSNWFLWSSHASKIPDRMSMMVGTMDMGGGKLSDTSMMMGHSGMNHAGSTTGMEAVSVTKLTGPQTGQPDQRFQLVAEKQKVKIASGDVIDAWTFNGQLPGPELRVKQGDLVEVKLINKDIEEGVTIHWHGQDVPNAEDGVSGVTQDAVMPGETFTYRFIAEQSGSYWYHSHQQSSEQVKKGLFGTLIVEPDAGRPAGEQDITVMDPTYVTESGSEVNFLNPIERRTVAPGTPVRMRLFNTGNWPKIFALSGVAYKVDAIDGTEVNAPTNLEHVRLEVAAGGRYDVTFMMPDTPVFLSTDPSSGMFLSANGQGEMPRIVDGPFFDPLSYGSPKATNISTNTTFDRSYVMVFDNRLGFYDGKFERLFTINGNVFPDTPMLMVKEGDLVKTTFVNRSLVPHPMHLHGHHMLVLSRNGRPTTGSPWWVDTLNVDPGESYEVAFVADNPGVWMDHCHNLEHAAIGMTLHLAYEGVTSPFEIGRASQNKPE</sequence>
<evidence type="ECO:0000259" key="4">
    <source>
        <dbReference type="Pfam" id="PF07731"/>
    </source>
</evidence>
<keyword evidence="7" id="KW-1185">Reference proteome</keyword>
<dbReference type="InterPro" id="IPR045087">
    <property type="entry name" value="Cu-oxidase_fam"/>
</dbReference>
<dbReference type="GO" id="GO:0005507">
    <property type="term" value="F:copper ion binding"/>
    <property type="evidence" value="ECO:0007669"/>
    <property type="project" value="InterPro"/>
</dbReference>
<keyword evidence="2" id="KW-0560">Oxidoreductase</keyword>
<comment type="caution">
    <text evidence="6">The sequence shown here is derived from an EMBL/GenBank/DDBJ whole genome shotgun (WGS) entry which is preliminary data.</text>
</comment>
<feature type="transmembrane region" description="Helical" evidence="3">
    <location>
        <begin position="6"/>
        <end position="23"/>
    </location>
</feature>
<organism evidence="6 7">
    <name type="scientific">Paenibacillus whitsoniae</name>
    <dbReference type="NCBI Taxonomy" id="2496558"/>
    <lineage>
        <taxon>Bacteria</taxon>
        <taxon>Bacillati</taxon>
        <taxon>Bacillota</taxon>
        <taxon>Bacilli</taxon>
        <taxon>Bacillales</taxon>
        <taxon>Paenibacillaceae</taxon>
        <taxon>Paenibacillus</taxon>
    </lineage>
</organism>
<accession>A0A3S0BH40</accession>
<evidence type="ECO:0000313" key="7">
    <source>
        <dbReference type="Proteomes" id="UP000276128"/>
    </source>
</evidence>
<keyword evidence="3" id="KW-0472">Membrane</keyword>
<dbReference type="InterPro" id="IPR008972">
    <property type="entry name" value="Cupredoxin"/>
</dbReference>
<reference evidence="6 7" key="1">
    <citation type="submission" date="2018-12" db="EMBL/GenBank/DDBJ databases">
        <title>Bacillus ochoae sp. nov., Paenibacillus whitsoniae sp. nov., Paenibacillus spiritus sp. nov. Isolated from the Mars Exploration Rover during spacecraft assembly.</title>
        <authorList>
            <person name="Seuylemezian A."/>
            <person name="Vaishampayan P."/>
        </authorList>
    </citation>
    <scope>NUCLEOTIDE SEQUENCE [LARGE SCALE GENOMIC DNA]</scope>
    <source>
        <strain evidence="6 7">MER 54</strain>
    </source>
</reference>
<evidence type="ECO:0000256" key="1">
    <source>
        <dbReference type="ARBA" id="ARBA00022723"/>
    </source>
</evidence>
<dbReference type="InterPro" id="IPR011706">
    <property type="entry name" value="Cu-oxidase_C"/>
</dbReference>
<dbReference type="InterPro" id="IPR011707">
    <property type="entry name" value="Cu-oxidase-like_N"/>
</dbReference>
<feature type="domain" description="Plastocyanin-like" evidence="5">
    <location>
        <begin position="289"/>
        <end position="402"/>
    </location>
</feature>
<protein>
    <submittedName>
        <fullName evidence="6">Multicopper oxidase family protein</fullName>
    </submittedName>
</protein>
<dbReference type="Gene3D" id="2.60.40.420">
    <property type="entry name" value="Cupredoxins - blue copper proteins"/>
    <property type="match status" value="3"/>
</dbReference>
<evidence type="ECO:0000313" key="6">
    <source>
        <dbReference type="EMBL" id="RTE03092.1"/>
    </source>
</evidence>
<evidence type="ECO:0000256" key="2">
    <source>
        <dbReference type="ARBA" id="ARBA00023002"/>
    </source>
</evidence>
<dbReference type="OrthoDB" id="9757546at2"/>
<dbReference type="PROSITE" id="PS00080">
    <property type="entry name" value="MULTICOPPER_OXIDASE2"/>
    <property type="match status" value="1"/>
</dbReference>
<evidence type="ECO:0000259" key="5">
    <source>
        <dbReference type="Pfam" id="PF07732"/>
    </source>
</evidence>
<keyword evidence="1" id="KW-0479">Metal-binding</keyword>
<dbReference type="SUPFAM" id="SSF49503">
    <property type="entry name" value="Cupredoxins"/>
    <property type="match status" value="3"/>
</dbReference>
<feature type="transmembrane region" description="Helical" evidence="3">
    <location>
        <begin position="78"/>
        <end position="100"/>
    </location>
</feature>